<name>A0A8S5SV56_9CAUD</name>
<protein>
    <submittedName>
        <fullName evidence="1">Uncharacterized protein</fullName>
    </submittedName>
</protein>
<accession>A0A8S5SV56</accession>
<dbReference type="EMBL" id="BK032682">
    <property type="protein sequence ID" value="DAF54913.1"/>
    <property type="molecule type" value="Genomic_DNA"/>
</dbReference>
<reference evidence="1" key="1">
    <citation type="journal article" date="2021" name="Proc. Natl. Acad. Sci. U.S.A.">
        <title>A Catalog of Tens of Thousands of Viruses from Human Metagenomes Reveals Hidden Associations with Chronic Diseases.</title>
        <authorList>
            <person name="Tisza M.J."/>
            <person name="Buck C.B."/>
        </authorList>
    </citation>
    <scope>NUCLEOTIDE SEQUENCE</scope>
    <source>
        <strain evidence="1">CtqPo10</strain>
    </source>
</reference>
<sequence length="31" mass="3731">MQEILTTKYLFFFKHNTYNKHTKLAQVVVST</sequence>
<organism evidence="1">
    <name type="scientific">Siphoviridae sp. ctqPo10</name>
    <dbReference type="NCBI Taxonomy" id="2827948"/>
    <lineage>
        <taxon>Viruses</taxon>
        <taxon>Duplodnaviria</taxon>
        <taxon>Heunggongvirae</taxon>
        <taxon>Uroviricota</taxon>
        <taxon>Caudoviricetes</taxon>
    </lineage>
</organism>
<evidence type="ECO:0000313" key="1">
    <source>
        <dbReference type="EMBL" id="DAF54913.1"/>
    </source>
</evidence>
<proteinExistence type="predicted"/>